<reference evidence="1" key="1">
    <citation type="submission" date="2020-03" db="EMBL/GenBank/DDBJ databases">
        <title>The deep terrestrial virosphere.</title>
        <authorList>
            <person name="Holmfeldt K."/>
            <person name="Nilsson E."/>
            <person name="Simone D."/>
            <person name="Lopez-Fernandez M."/>
            <person name="Wu X."/>
            <person name="de Brujin I."/>
            <person name="Lundin D."/>
            <person name="Andersson A."/>
            <person name="Bertilsson S."/>
            <person name="Dopson M."/>
        </authorList>
    </citation>
    <scope>NUCLEOTIDE SEQUENCE</scope>
    <source>
        <strain evidence="3">MM415A00125</strain>
        <strain evidence="2">MM415B00372</strain>
        <strain evidence="1">TM448A07702</strain>
    </source>
</reference>
<dbReference type="EMBL" id="MT145192">
    <property type="protein sequence ID" value="QJI04952.1"/>
    <property type="molecule type" value="Genomic_DNA"/>
</dbReference>
<sequence>MKALKDMSLTELIDYWWGYLIIEIGKGKGKDAICLILMQTTKDAYDRGIKEGKK</sequence>
<dbReference type="EMBL" id="MT144576">
    <property type="protein sequence ID" value="QJA55197.1"/>
    <property type="molecule type" value="Genomic_DNA"/>
</dbReference>
<dbReference type="EMBL" id="MT141545">
    <property type="protein sequence ID" value="QJA65869.1"/>
    <property type="molecule type" value="Genomic_DNA"/>
</dbReference>
<organism evidence="1">
    <name type="scientific">viral metagenome</name>
    <dbReference type="NCBI Taxonomy" id="1070528"/>
    <lineage>
        <taxon>unclassified sequences</taxon>
        <taxon>metagenomes</taxon>
        <taxon>organismal metagenomes</taxon>
    </lineage>
</organism>
<evidence type="ECO:0000313" key="1">
    <source>
        <dbReference type="EMBL" id="QJA55197.1"/>
    </source>
</evidence>
<protein>
    <submittedName>
        <fullName evidence="1">Uncharacterized protein</fullName>
    </submittedName>
</protein>
<gene>
    <name evidence="3" type="ORF">MM415A00125_0045</name>
    <name evidence="2" type="ORF">MM415B00372_0060</name>
    <name evidence="1" type="ORF">TM448A07702_0009</name>
</gene>
<evidence type="ECO:0000313" key="3">
    <source>
        <dbReference type="EMBL" id="QJI04952.1"/>
    </source>
</evidence>
<name>A0A6H2A6G8_9ZZZZ</name>
<accession>A0A6H2A6G8</accession>
<evidence type="ECO:0000313" key="2">
    <source>
        <dbReference type="EMBL" id="QJA65869.1"/>
    </source>
</evidence>
<dbReference type="AlphaFoldDB" id="A0A6H2A6G8"/>
<proteinExistence type="predicted"/>